<keyword evidence="3" id="KW-1185">Reference proteome</keyword>
<protein>
    <submittedName>
        <fullName evidence="2">Uncharacterized protein</fullName>
    </submittedName>
</protein>
<reference evidence="2" key="1">
    <citation type="submission" date="2021-01" db="EMBL/GenBank/DDBJ databases">
        <title>Adiantum capillus-veneris genome.</title>
        <authorList>
            <person name="Fang Y."/>
            <person name="Liao Q."/>
        </authorList>
    </citation>
    <scope>NUCLEOTIDE SEQUENCE</scope>
    <source>
        <strain evidence="2">H3</strain>
        <tissue evidence="2">Leaf</tissue>
    </source>
</reference>
<dbReference type="AlphaFoldDB" id="A0A9D4ZCZ8"/>
<dbReference type="EMBL" id="JABFUD020000013">
    <property type="protein sequence ID" value="KAI5070988.1"/>
    <property type="molecule type" value="Genomic_DNA"/>
</dbReference>
<name>A0A9D4ZCZ8_ADICA</name>
<proteinExistence type="predicted"/>
<feature type="compositionally biased region" description="Polar residues" evidence="1">
    <location>
        <begin position="45"/>
        <end position="56"/>
    </location>
</feature>
<evidence type="ECO:0000313" key="3">
    <source>
        <dbReference type="Proteomes" id="UP000886520"/>
    </source>
</evidence>
<sequence length="98" mass="10887">MEKILKDEDKRKASMKTIHDGGRASPPNTTGRALFTKRGRGRHPLNNNQDQQSYGANSPHMVEKSIHLEVEQEKEIEATTIQHNASNAQGMGILLIIA</sequence>
<gene>
    <name evidence="2" type="ORF">GOP47_0013239</name>
</gene>
<accession>A0A9D4ZCZ8</accession>
<dbReference type="Proteomes" id="UP000886520">
    <property type="component" value="Chromosome 13"/>
</dbReference>
<evidence type="ECO:0000256" key="1">
    <source>
        <dbReference type="SAM" id="MobiDB-lite"/>
    </source>
</evidence>
<organism evidence="2 3">
    <name type="scientific">Adiantum capillus-veneris</name>
    <name type="common">Maidenhair fern</name>
    <dbReference type="NCBI Taxonomy" id="13818"/>
    <lineage>
        <taxon>Eukaryota</taxon>
        <taxon>Viridiplantae</taxon>
        <taxon>Streptophyta</taxon>
        <taxon>Embryophyta</taxon>
        <taxon>Tracheophyta</taxon>
        <taxon>Polypodiopsida</taxon>
        <taxon>Polypodiidae</taxon>
        <taxon>Polypodiales</taxon>
        <taxon>Pteridineae</taxon>
        <taxon>Pteridaceae</taxon>
        <taxon>Vittarioideae</taxon>
        <taxon>Adiantum</taxon>
    </lineage>
</organism>
<feature type="region of interest" description="Disordered" evidence="1">
    <location>
        <begin position="1"/>
        <end position="59"/>
    </location>
</feature>
<feature type="compositionally biased region" description="Basic and acidic residues" evidence="1">
    <location>
        <begin position="1"/>
        <end position="22"/>
    </location>
</feature>
<evidence type="ECO:0000313" key="2">
    <source>
        <dbReference type="EMBL" id="KAI5070988.1"/>
    </source>
</evidence>
<comment type="caution">
    <text evidence="2">The sequence shown here is derived from an EMBL/GenBank/DDBJ whole genome shotgun (WGS) entry which is preliminary data.</text>
</comment>